<dbReference type="Proteomes" id="UP001152320">
    <property type="component" value="Chromosome 2"/>
</dbReference>
<gene>
    <name evidence="1" type="ORF">HOLleu_06660</name>
</gene>
<reference evidence="1" key="1">
    <citation type="submission" date="2021-10" db="EMBL/GenBank/DDBJ databases">
        <title>Tropical sea cucumber genome reveals ecological adaptation and Cuvierian tubules defense mechanism.</title>
        <authorList>
            <person name="Chen T."/>
        </authorList>
    </citation>
    <scope>NUCLEOTIDE SEQUENCE</scope>
    <source>
        <strain evidence="1">Nanhai2018</strain>
        <tissue evidence="1">Muscle</tissue>
    </source>
</reference>
<evidence type="ECO:0000313" key="1">
    <source>
        <dbReference type="EMBL" id="KAJ8047618.1"/>
    </source>
</evidence>
<protein>
    <submittedName>
        <fullName evidence="1">Uncharacterized protein</fullName>
    </submittedName>
</protein>
<dbReference type="EMBL" id="JAIZAY010000002">
    <property type="protein sequence ID" value="KAJ8047618.1"/>
    <property type="molecule type" value="Genomic_DNA"/>
</dbReference>
<proteinExistence type="predicted"/>
<comment type="caution">
    <text evidence="1">The sequence shown here is derived from an EMBL/GenBank/DDBJ whole genome shotgun (WGS) entry which is preliminary data.</text>
</comment>
<accession>A0A9Q1CMT3</accession>
<keyword evidence="2" id="KW-1185">Reference proteome</keyword>
<name>A0A9Q1CMT3_HOLLE</name>
<dbReference type="AlphaFoldDB" id="A0A9Q1CMT3"/>
<sequence length="64" mass="7250">MSDTKLGLGSRQGLASGRIMVSGVILDMVRIKFRIRIFCILNIQSTEPYPSSYQENFLPNHPPR</sequence>
<organism evidence="1 2">
    <name type="scientific">Holothuria leucospilota</name>
    <name type="common">Black long sea cucumber</name>
    <name type="synonym">Mertensiothuria leucospilota</name>
    <dbReference type="NCBI Taxonomy" id="206669"/>
    <lineage>
        <taxon>Eukaryota</taxon>
        <taxon>Metazoa</taxon>
        <taxon>Echinodermata</taxon>
        <taxon>Eleutherozoa</taxon>
        <taxon>Echinozoa</taxon>
        <taxon>Holothuroidea</taxon>
        <taxon>Aspidochirotacea</taxon>
        <taxon>Aspidochirotida</taxon>
        <taxon>Holothuriidae</taxon>
        <taxon>Holothuria</taxon>
    </lineage>
</organism>
<evidence type="ECO:0000313" key="2">
    <source>
        <dbReference type="Proteomes" id="UP001152320"/>
    </source>
</evidence>